<protein>
    <submittedName>
        <fullName evidence="5">Transglycosylase</fullName>
    </submittedName>
</protein>
<dbReference type="InterPro" id="IPR023346">
    <property type="entry name" value="Lysozyme-like_dom_sf"/>
</dbReference>
<dbReference type="SUPFAM" id="SSF53955">
    <property type="entry name" value="Lysozyme-like"/>
    <property type="match status" value="1"/>
</dbReference>
<evidence type="ECO:0000313" key="6">
    <source>
        <dbReference type="Proteomes" id="UP000054396"/>
    </source>
</evidence>
<evidence type="ECO:0000313" key="5">
    <source>
        <dbReference type="EMBL" id="KUF12076.1"/>
    </source>
</evidence>
<keyword evidence="3" id="KW-0732">Signal</keyword>
<evidence type="ECO:0000256" key="2">
    <source>
        <dbReference type="ARBA" id="ARBA00009387"/>
    </source>
</evidence>
<dbReference type="CDD" id="cd00254">
    <property type="entry name" value="LT-like"/>
    <property type="match status" value="1"/>
</dbReference>
<keyword evidence="6" id="KW-1185">Reference proteome</keyword>
<dbReference type="PANTHER" id="PTHR37423:SF2">
    <property type="entry name" value="MEMBRANE-BOUND LYTIC MUREIN TRANSGLYCOSYLASE C"/>
    <property type="match status" value="1"/>
</dbReference>
<dbReference type="Gene3D" id="1.10.530.10">
    <property type="match status" value="1"/>
</dbReference>
<organism evidence="5 6">
    <name type="scientific">Pseudoponticoccus marisrubri</name>
    <dbReference type="NCBI Taxonomy" id="1685382"/>
    <lineage>
        <taxon>Bacteria</taxon>
        <taxon>Pseudomonadati</taxon>
        <taxon>Pseudomonadota</taxon>
        <taxon>Alphaproteobacteria</taxon>
        <taxon>Rhodobacterales</taxon>
        <taxon>Roseobacteraceae</taxon>
        <taxon>Pseudoponticoccus</taxon>
    </lineage>
</organism>
<accession>A0A0W7WNC9</accession>
<dbReference type="OrthoDB" id="9815002at2"/>
<name>A0A0W7WNC9_9RHOB</name>
<evidence type="ECO:0000256" key="1">
    <source>
        <dbReference type="ARBA" id="ARBA00007734"/>
    </source>
</evidence>
<gene>
    <name evidence="5" type="ORF">AVJ23_05760</name>
</gene>
<sequence length="300" mass="33535">MRLRLLIALCLFPLSAAAGPEDEPGTMCSPGAFGQVQCIRPSHFVHDTCQAIEAFAGTHGLDPGFFARLIWQESRFDPNALSHANAQGIAQFIPSTAKLRGLIDPYNPAEALEYSAEYLGELSRRYGNHGLAAVAYNGGERRADGLVARSRGLARETINYVKIITGLPAETWRDAPPEDHDYRLQKDKPFAQACHELARNRRLTAYPPPEPPEPVLKKWGVQVAFGTSRDRAMAQYRDRVRSCSRLTNSEEPDMIWQKSRASPRGGYFMARIGRDTRDAAWDFCRRLKSSGCICAVYKNY</sequence>
<feature type="domain" description="Transglycosylase SLT" evidence="4">
    <location>
        <begin position="53"/>
        <end position="146"/>
    </location>
</feature>
<dbReference type="PANTHER" id="PTHR37423">
    <property type="entry name" value="SOLUBLE LYTIC MUREIN TRANSGLYCOSYLASE-RELATED"/>
    <property type="match status" value="1"/>
</dbReference>
<dbReference type="Pfam" id="PF01464">
    <property type="entry name" value="SLT"/>
    <property type="match status" value="1"/>
</dbReference>
<evidence type="ECO:0000256" key="3">
    <source>
        <dbReference type="SAM" id="SignalP"/>
    </source>
</evidence>
<dbReference type="EMBL" id="LPXO01000002">
    <property type="protein sequence ID" value="KUF12076.1"/>
    <property type="molecule type" value="Genomic_DNA"/>
</dbReference>
<dbReference type="Proteomes" id="UP000054396">
    <property type="component" value="Unassembled WGS sequence"/>
</dbReference>
<feature type="signal peptide" evidence="3">
    <location>
        <begin position="1"/>
        <end position="18"/>
    </location>
</feature>
<dbReference type="RefSeq" id="WP_058861195.1">
    <property type="nucleotide sequence ID" value="NZ_LPXO01000002.1"/>
</dbReference>
<feature type="chain" id="PRO_5006936509" evidence="3">
    <location>
        <begin position="19"/>
        <end position="300"/>
    </location>
</feature>
<evidence type="ECO:0000259" key="4">
    <source>
        <dbReference type="Pfam" id="PF01464"/>
    </source>
</evidence>
<reference evidence="5 6" key="1">
    <citation type="submission" date="2015-12" db="EMBL/GenBank/DDBJ databases">
        <authorList>
            <person name="Shamseldin A."/>
            <person name="Moawad H."/>
            <person name="Abd El-Rahim W.M."/>
            <person name="Sadowsky M.J."/>
        </authorList>
    </citation>
    <scope>NUCLEOTIDE SEQUENCE [LARGE SCALE GENOMIC DNA]</scope>
    <source>
        <strain evidence="5 6">SJ5A-1</strain>
    </source>
</reference>
<comment type="caution">
    <text evidence="5">The sequence shown here is derived from an EMBL/GenBank/DDBJ whole genome shotgun (WGS) entry which is preliminary data.</text>
</comment>
<dbReference type="AlphaFoldDB" id="A0A0W7WNC9"/>
<comment type="similarity">
    <text evidence="2">Belongs to the virb1 family.</text>
</comment>
<proteinExistence type="inferred from homology"/>
<dbReference type="STRING" id="1685382.AVJ23_05760"/>
<dbReference type="InterPro" id="IPR008258">
    <property type="entry name" value="Transglycosylase_SLT_dom_1"/>
</dbReference>
<comment type="similarity">
    <text evidence="1">Belongs to the transglycosylase Slt family.</text>
</comment>